<comment type="caution">
    <text evidence="2">The sequence shown here is derived from an EMBL/GenBank/DDBJ whole genome shotgun (WGS) entry which is preliminary data.</text>
</comment>
<sequence>MKKIEMKYVAIAALIPFALLTPIYYIGIIEWNTGMLVHPTYGLVLAITPCLYGVLGAVVYGVIRLLQKLIYPVGKPWISLVFIYLLC</sequence>
<keyword evidence="1" id="KW-0812">Transmembrane</keyword>
<proteinExistence type="predicted"/>
<organism evidence="2">
    <name type="scientific">bioreactor metagenome</name>
    <dbReference type="NCBI Taxonomy" id="1076179"/>
    <lineage>
        <taxon>unclassified sequences</taxon>
        <taxon>metagenomes</taxon>
        <taxon>ecological metagenomes</taxon>
    </lineage>
</organism>
<keyword evidence="1" id="KW-1133">Transmembrane helix</keyword>
<accession>A0A645IB14</accession>
<dbReference type="EMBL" id="VSSQ01109951">
    <property type="protein sequence ID" value="MPN48012.1"/>
    <property type="molecule type" value="Genomic_DNA"/>
</dbReference>
<feature type="transmembrane region" description="Helical" evidence="1">
    <location>
        <begin position="41"/>
        <end position="62"/>
    </location>
</feature>
<name>A0A645IB14_9ZZZZ</name>
<evidence type="ECO:0000313" key="2">
    <source>
        <dbReference type="EMBL" id="MPN48012.1"/>
    </source>
</evidence>
<protein>
    <submittedName>
        <fullName evidence="2">Uncharacterized protein</fullName>
    </submittedName>
</protein>
<feature type="transmembrane region" description="Helical" evidence="1">
    <location>
        <begin position="7"/>
        <end position="29"/>
    </location>
</feature>
<evidence type="ECO:0000256" key="1">
    <source>
        <dbReference type="SAM" id="Phobius"/>
    </source>
</evidence>
<gene>
    <name evidence="2" type="ORF">SDC9_195616</name>
</gene>
<dbReference type="AlphaFoldDB" id="A0A645IB14"/>
<reference evidence="2" key="1">
    <citation type="submission" date="2019-08" db="EMBL/GenBank/DDBJ databases">
        <authorList>
            <person name="Kucharzyk K."/>
            <person name="Murdoch R.W."/>
            <person name="Higgins S."/>
            <person name="Loffler F."/>
        </authorList>
    </citation>
    <scope>NUCLEOTIDE SEQUENCE</scope>
</reference>
<keyword evidence="1" id="KW-0472">Membrane</keyword>